<protein>
    <submittedName>
        <fullName evidence="1">Uncharacterized protein</fullName>
    </submittedName>
</protein>
<dbReference type="PROSITE" id="PS51257">
    <property type="entry name" value="PROKAR_LIPOPROTEIN"/>
    <property type="match status" value="1"/>
</dbReference>
<organism evidence="1">
    <name type="scientific">marine sediment metagenome</name>
    <dbReference type="NCBI Taxonomy" id="412755"/>
    <lineage>
        <taxon>unclassified sequences</taxon>
        <taxon>metagenomes</taxon>
        <taxon>ecological metagenomes</taxon>
    </lineage>
</organism>
<reference evidence="1" key="1">
    <citation type="journal article" date="2015" name="Nature">
        <title>Complex archaea that bridge the gap between prokaryotes and eukaryotes.</title>
        <authorList>
            <person name="Spang A."/>
            <person name="Saw J.H."/>
            <person name="Jorgensen S.L."/>
            <person name="Zaremba-Niedzwiedzka K."/>
            <person name="Martijn J."/>
            <person name="Lind A.E."/>
            <person name="van Eijk R."/>
            <person name="Schleper C."/>
            <person name="Guy L."/>
            <person name="Ettema T.J."/>
        </authorList>
    </citation>
    <scope>NUCLEOTIDE SEQUENCE</scope>
</reference>
<evidence type="ECO:0000313" key="1">
    <source>
        <dbReference type="EMBL" id="KKL82210.1"/>
    </source>
</evidence>
<gene>
    <name evidence="1" type="ORF">LCGC14_1987040</name>
</gene>
<dbReference type="AlphaFoldDB" id="A0A0F9HKI3"/>
<sequence>MNDRDKKICFVVICMLILLWSCSCTDNRIRTKPSVPEASPEQRELIIRMMTEGWGPMEVMAEIEYQRMKGEQDGHDIFNAAP</sequence>
<dbReference type="EMBL" id="LAZR01022335">
    <property type="protein sequence ID" value="KKL82210.1"/>
    <property type="molecule type" value="Genomic_DNA"/>
</dbReference>
<accession>A0A0F9HKI3</accession>
<proteinExistence type="predicted"/>
<name>A0A0F9HKI3_9ZZZZ</name>
<comment type="caution">
    <text evidence="1">The sequence shown here is derived from an EMBL/GenBank/DDBJ whole genome shotgun (WGS) entry which is preliminary data.</text>
</comment>